<feature type="binding site" evidence="10 14">
    <location>
        <position position="66"/>
    </location>
    <ligand>
        <name>substrate</name>
    </ligand>
</feature>
<evidence type="ECO:0000256" key="4">
    <source>
        <dbReference type="ARBA" id="ARBA00001947"/>
    </source>
</evidence>
<comment type="cofactor">
    <cofactor evidence="3">
        <name>Co(2+)</name>
        <dbReference type="ChEBI" id="CHEBI:48828"/>
    </cofactor>
</comment>
<feature type="binding site" evidence="10 13">
    <location>
        <position position="33"/>
    </location>
    <ligand>
        <name>a divalent metal cation</name>
        <dbReference type="ChEBI" id="CHEBI:60240"/>
    </ligand>
</feature>
<evidence type="ECO:0000313" key="15">
    <source>
        <dbReference type="EMBL" id="RPF46834.1"/>
    </source>
</evidence>
<comment type="function">
    <text evidence="10">Catalyzes the reversible epimerization of D-ribulose 5-phosphate to D-xylulose 5-phosphate.</text>
</comment>
<keyword evidence="13" id="KW-0862">Zinc</keyword>
<dbReference type="NCBIfam" id="TIGR01163">
    <property type="entry name" value="rpe"/>
    <property type="match status" value="1"/>
</dbReference>
<dbReference type="PANTHER" id="PTHR11749">
    <property type="entry name" value="RIBULOSE-5-PHOSPHATE-3-EPIMERASE"/>
    <property type="match status" value="1"/>
</dbReference>
<dbReference type="GO" id="GO:0019323">
    <property type="term" value="P:pentose catabolic process"/>
    <property type="evidence" value="ECO:0007669"/>
    <property type="project" value="UniProtKB-UniRule"/>
</dbReference>
<keyword evidence="8 10" id="KW-0479">Metal-binding</keyword>
<dbReference type="FunFam" id="3.20.20.70:FF:000004">
    <property type="entry name" value="Ribulose-phosphate 3-epimerase"/>
    <property type="match status" value="1"/>
</dbReference>
<feature type="binding site" evidence="10 14">
    <location>
        <position position="8"/>
    </location>
    <ligand>
        <name>substrate</name>
    </ligand>
</feature>
<evidence type="ECO:0000256" key="13">
    <source>
        <dbReference type="PIRSR" id="PIRSR001461-2"/>
    </source>
</evidence>
<keyword evidence="16" id="KW-1185">Reference proteome</keyword>
<evidence type="ECO:0000256" key="5">
    <source>
        <dbReference type="ARBA" id="ARBA00001954"/>
    </source>
</evidence>
<evidence type="ECO:0000256" key="14">
    <source>
        <dbReference type="PIRSR" id="PIRSR001461-3"/>
    </source>
</evidence>
<dbReference type="GO" id="GO:0004750">
    <property type="term" value="F:D-ribulose-phosphate 3-epimerase activity"/>
    <property type="evidence" value="ECO:0007669"/>
    <property type="project" value="UniProtKB-UniRule"/>
</dbReference>
<proteinExistence type="inferred from homology"/>
<sequence>MTVKIAPSLLSADFGRLREEVTAVEAAGADLLHLDVMDGHFVPNITFGPQLVAALRPHSRLLFDVHLMIAAPERYVADFIAAGADIVTVHVEACVHLHRVLAQIKEKGAACGVALNPATPLGLVEEVLPLVDLVLLMTVNPGFGGQRFLHFVVPKVNAAAIFLRDRNCQAAVEVDGGVDVTTAPVVAAAGATILVAGTAVFGAPDRAAAVRALREAAEGRDFSRGGERLGAATFRD</sequence>
<dbReference type="HAMAP" id="MF_02227">
    <property type="entry name" value="RPE"/>
    <property type="match status" value="1"/>
</dbReference>
<name>A0A3N5APP2_9THEO</name>
<dbReference type="GO" id="GO:0046872">
    <property type="term" value="F:metal ion binding"/>
    <property type="evidence" value="ECO:0007669"/>
    <property type="project" value="UniProtKB-UniRule"/>
</dbReference>
<evidence type="ECO:0000256" key="11">
    <source>
        <dbReference type="PIRNR" id="PIRNR001461"/>
    </source>
</evidence>
<evidence type="ECO:0000256" key="1">
    <source>
        <dbReference type="ARBA" id="ARBA00001782"/>
    </source>
</evidence>
<comment type="caution">
    <text evidence="15">The sequence shown here is derived from an EMBL/GenBank/DDBJ whole genome shotgun (WGS) entry which is preliminary data.</text>
</comment>
<dbReference type="Proteomes" id="UP000282654">
    <property type="component" value="Unassembled WGS sequence"/>
</dbReference>
<comment type="catalytic activity">
    <reaction evidence="1 10 11">
        <text>D-ribulose 5-phosphate = D-xylulose 5-phosphate</text>
        <dbReference type="Rhea" id="RHEA:13677"/>
        <dbReference type="ChEBI" id="CHEBI:57737"/>
        <dbReference type="ChEBI" id="CHEBI:58121"/>
        <dbReference type="EC" id="5.1.3.1"/>
    </reaction>
</comment>
<evidence type="ECO:0000256" key="7">
    <source>
        <dbReference type="ARBA" id="ARBA00013188"/>
    </source>
</evidence>
<feature type="binding site" evidence="10">
    <location>
        <begin position="175"/>
        <end position="177"/>
    </location>
    <ligand>
        <name>substrate</name>
    </ligand>
</feature>
<feature type="binding site" evidence="14">
    <location>
        <position position="177"/>
    </location>
    <ligand>
        <name>substrate</name>
    </ligand>
</feature>
<comment type="cofactor">
    <cofactor evidence="2">
        <name>Mn(2+)</name>
        <dbReference type="ChEBI" id="CHEBI:29035"/>
    </cofactor>
</comment>
<evidence type="ECO:0000256" key="2">
    <source>
        <dbReference type="ARBA" id="ARBA00001936"/>
    </source>
</evidence>
<evidence type="ECO:0000256" key="9">
    <source>
        <dbReference type="ARBA" id="ARBA00023235"/>
    </source>
</evidence>
<dbReference type="PROSITE" id="PS01086">
    <property type="entry name" value="RIBUL_P_3_EPIMER_2"/>
    <property type="match status" value="1"/>
</dbReference>
<dbReference type="EC" id="5.1.3.1" evidence="7 10"/>
<feature type="binding site" evidence="10 13">
    <location>
        <position position="35"/>
    </location>
    <ligand>
        <name>a divalent metal cation</name>
        <dbReference type="ChEBI" id="CHEBI:60240"/>
    </ligand>
</feature>
<dbReference type="OrthoDB" id="1645589at2"/>
<keyword evidence="13" id="KW-0170">Cobalt</keyword>
<evidence type="ECO:0000256" key="3">
    <source>
        <dbReference type="ARBA" id="ARBA00001941"/>
    </source>
</evidence>
<evidence type="ECO:0000256" key="8">
    <source>
        <dbReference type="ARBA" id="ARBA00022723"/>
    </source>
</evidence>
<dbReference type="InterPro" id="IPR026019">
    <property type="entry name" value="Ribul_P_3_epim"/>
</dbReference>
<dbReference type="SUPFAM" id="SSF51366">
    <property type="entry name" value="Ribulose-phoshate binding barrel"/>
    <property type="match status" value="1"/>
</dbReference>
<dbReference type="Gene3D" id="3.20.20.70">
    <property type="entry name" value="Aldolase class I"/>
    <property type="match status" value="1"/>
</dbReference>
<feature type="active site" description="Proton acceptor" evidence="10 12">
    <location>
        <position position="35"/>
    </location>
</feature>
<feature type="binding site" evidence="10 13">
    <location>
        <position position="175"/>
    </location>
    <ligand>
        <name>a divalent metal cation</name>
        <dbReference type="ChEBI" id="CHEBI:60240"/>
    </ligand>
</feature>
<evidence type="ECO:0000256" key="10">
    <source>
        <dbReference type="HAMAP-Rule" id="MF_02227"/>
    </source>
</evidence>
<feature type="binding site" evidence="10 13">
    <location>
        <position position="66"/>
    </location>
    <ligand>
        <name>a divalent metal cation</name>
        <dbReference type="ChEBI" id="CHEBI:60240"/>
    </ligand>
</feature>
<comment type="cofactor">
    <cofactor evidence="10 13">
        <name>a divalent metal cation</name>
        <dbReference type="ChEBI" id="CHEBI:60240"/>
    </cofactor>
    <text evidence="10 13">Binds 1 divalent metal cation per subunit.</text>
</comment>
<feature type="binding site" evidence="14">
    <location>
        <begin position="197"/>
        <end position="198"/>
    </location>
    <ligand>
        <name>substrate</name>
    </ligand>
</feature>
<organism evidence="15 16">
    <name type="scientific">Thermodesulfitimonas autotrophica</name>
    <dbReference type="NCBI Taxonomy" id="1894989"/>
    <lineage>
        <taxon>Bacteria</taxon>
        <taxon>Bacillati</taxon>
        <taxon>Bacillota</taxon>
        <taxon>Clostridia</taxon>
        <taxon>Thermoanaerobacterales</taxon>
        <taxon>Thermoanaerobacteraceae</taxon>
        <taxon>Thermodesulfitimonas</taxon>
    </lineage>
</organism>
<evidence type="ECO:0000313" key="16">
    <source>
        <dbReference type="Proteomes" id="UP000282654"/>
    </source>
</evidence>
<dbReference type="InterPro" id="IPR000056">
    <property type="entry name" value="Ribul_P_3_epim-like"/>
</dbReference>
<protein>
    <recommendedName>
        <fullName evidence="7 10">Ribulose-phosphate 3-epimerase</fullName>
        <ecNumber evidence="7 10">5.1.3.1</ecNumber>
    </recommendedName>
</protein>
<dbReference type="GO" id="GO:0005737">
    <property type="term" value="C:cytoplasm"/>
    <property type="evidence" value="ECO:0007669"/>
    <property type="project" value="UniProtKB-ARBA"/>
</dbReference>
<dbReference type="InterPro" id="IPR013785">
    <property type="entry name" value="Aldolase_TIM"/>
</dbReference>
<dbReference type="EMBL" id="RKRE01000002">
    <property type="protein sequence ID" value="RPF46834.1"/>
    <property type="molecule type" value="Genomic_DNA"/>
</dbReference>
<gene>
    <name evidence="10" type="primary">rpe</name>
    <name evidence="15" type="ORF">EDD75_1094</name>
</gene>
<dbReference type="GO" id="GO:0006098">
    <property type="term" value="P:pentose-phosphate shunt"/>
    <property type="evidence" value="ECO:0007669"/>
    <property type="project" value="UniProtKB-UniRule"/>
</dbReference>
<comment type="pathway">
    <text evidence="10">Carbohydrate degradation.</text>
</comment>
<dbReference type="Pfam" id="PF00834">
    <property type="entry name" value="Ribul_P_3_epim"/>
    <property type="match status" value="1"/>
</dbReference>
<dbReference type="NCBIfam" id="NF004076">
    <property type="entry name" value="PRK05581.1-4"/>
    <property type="match status" value="1"/>
</dbReference>
<keyword evidence="9 10" id="KW-0413">Isomerase</keyword>
<evidence type="ECO:0000256" key="12">
    <source>
        <dbReference type="PIRSR" id="PIRSR001461-1"/>
    </source>
</evidence>
<dbReference type="InterPro" id="IPR011060">
    <property type="entry name" value="RibuloseP-bd_barrel"/>
</dbReference>
<comment type="caution">
    <text evidence="10">Lacks conserved residue(s) required for the propagation of feature annotation.</text>
</comment>
<dbReference type="AlphaFoldDB" id="A0A3N5APP2"/>
<dbReference type="PIRSF" id="PIRSF001461">
    <property type="entry name" value="RPE"/>
    <property type="match status" value="1"/>
</dbReference>
<dbReference type="CDD" id="cd00429">
    <property type="entry name" value="RPE"/>
    <property type="match status" value="1"/>
</dbReference>
<comment type="cofactor">
    <cofactor evidence="5">
        <name>Fe(2+)</name>
        <dbReference type="ChEBI" id="CHEBI:29033"/>
    </cofactor>
</comment>
<dbReference type="PROSITE" id="PS01085">
    <property type="entry name" value="RIBUL_P_3_EPIMER_1"/>
    <property type="match status" value="1"/>
</dbReference>
<feature type="active site" description="Proton donor" evidence="10 12">
    <location>
        <position position="175"/>
    </location>
</feature>
<comment type="similarity">
    <text evidence="6 10 11">Belongs to the ribulose-phosphate 3-epimerase family.</text>
</comment>
<keyword evidence="13" id="KW-0464">Manganese</keyword>
<accession>A0A3N5APP2</accession>
<comment type="cofactor">
    <cofactor evidence="4">
        <name>Zn(2+)</name>
        <dbReference type="ChEBI" id="CHEBI:29105"/>
    </cofactor>
</comment>
<feature type="binding site" evidence="10 14">
    <location>
        <begin position="142"/>
        <end position="145"/>
    </location>
    <ligand>
        <name>substrate</name>
    </ligand>
</feature>
<keyword evidence="10 11" id="KW-0119">Carbohydrate metabolism</keyword>
<evidence type="ECO:0000256" key="6">
    <source>
        <dbReference type="ARBA" id="ARBA00009541"/>
    </source>
</evidence>
<reference evidence="15 16" key="1">
    <citation type="submission" date="2018-11" db="EMBL/GenBank/DDBJ databases">
        <title>Genomic Encyclopedia of Type Strains, Phase IV (KMG-IV): sequencing the most valuable type-strain genomes for metagenomic binning, comparative biology and taxonomic classification.</title>
        <authorList>
            <person name="Goeker M."/>
        </authorList>
    </citation>
    <scope>NUCLEOTIDE SEQUENCE [LARGE SCALE GENOMIC DNA]</scope>
    <source>
        <strain evidence="15 16">DSM 102936</strain>
    </source>
</reference>
<dbReference type="RefSeq" id="WP_123929193.1">
    <property type="nucleotide sequence ID" value="NZ_RKRE01000002.1"/>
</dbReference>